<dbReference type="Proteomes" id="UP000563898">
    <property type="component" value="Unassembled WGS sequence"/>
</dbReference>
<dbReference type="Pfam" id="PF23544">
    <property type="entry name" value="AtuA_ferredoxin"/>
    <property type="match status" value="1"/>
</dbReference>
<organism evidence="3 4">
    <name type="scientific">Gordonia polyisoprenivorans</name>
    <dbReference type="NCBI Taxonomy" id="84595"/>
    <lineage>
        <taxon>Bacteria</taxon>
        <taxon>Bacillati</taxon>
        <taxon>Actinomycetota</taxon>
        <taxon>Actinomycetes</taxon>
        <taxon>Mycobacteriales</taxon>
        <taxon>Gordoniaceae</taxon>
        <taxon>Gordonia</taxon>
    </lineage>
</organism>
<dbReference type="RefSeq" id="WP_006370727.1">
    <property type="nucleotide sequence ID" value="NZ_JAAXPC010000030.1"/>
</dbReference>
<evidence type="ECO:0000259" key="2">
    <source>
        <dbReference type="Pfam" id="PF23544"/>
    </source>
</evidence>
<dbReference type="AlphaFoldDB" id="A0A846WU44"/>
<dbReference type="PANTHER" id="PTHR47585">
    <property type="match status" value="1"/>
</dbReference>
<dbReference type="PANTHER" id="PTHR47585:SF1">
    <property type="entry name" value="DUF1446 DOMAIN-CONTAINING PROTEIN"/>
    <property type="match status" value="1"/>
</dbReference>
<sequence>MSANAPRRAVRIGNASGFYGDRMKAFREMIDGGPVDVVTGDYLAELTMLILWKAKAKDPAAGYAKTFLAQARDVLGDCAERGIKVVVNAGGLNPAGLAGEIEKLVAELGVALSVSYIEGDDLAPRLDRLMADGHELRHLDKGSALRDSGIEPVSANAYLGGWGIARALDKGADIVICPRVTDASLVVGTSAWWHGWERDDFDALAGAVLAGHIIECGPQATGGNYSQIHEVTDRRYPGFPIAEVEHDGSFVITKHPGTGGLVSVGTLTAQTLYEIDHPQYLNPDVVAHFDTASMTVDGPDRVRVSGVRGTAPGTQLKVAMNYVGGFRNTMTLVLTGLDIEEKARWATDEILEIIGGTERFDDIDIQLLRYDRPDPATAAESVAHLRITVKDHDRVKVDRAFSNAVMELALGGYAGFHTTTPPSSASEFGVYWPALIDASVVTHVVVHADGEREVIPHTQGLAEPRTVRTPGTSAARHNDWGPTVREPLGRVVAARSGDKGGKANVGVWVADDHAWDWLCEFLTVDRVKQLIPEAADLPVHRYELPNLYALNFVIDGFLGDGVASSVRPDAQAKGLGEYLRARHVDIPVDLVPVDLIMADRGVGTA</sequence>
<feature type="domain" description="Acyclic terpene utilisation N-terminal" evidence="1">
    <location>
        <begin position="10"/>
        <end position="445"/>
    </location>
</feature>
<accession>A0A846WU44</accession>
<feature type="domain" description="AtuA-like ferredoxin-fold" evidence="2">
    <location>
        <begin position="487"/>
        <end position="584"/>
    </location>
</feature>
<comment type="caution">
    <text evidence="3">The sequence shown here is derived from an EMBL/GenBank/DDBJ whole genome shotgun (WGS) entry which is preliminary data.</text>
</comment>
<proteinExistence type="predicted"/>
<evidence type="ECO:0000313" key="3">
    <source>
        <dbReference type="EMBL" id="NKY05199.1"/>
    </source>
</evidence>
<dbReference type="EMBL" id="JAAXPC010000030">
    <property type="protein sequence ID" value="NKY05199.1"/>
    <property type="molecule type" value="Genomic_DNA"/>
</dbReference>
<evidence type="ECO:0000259" key="1">
    <source>
        <dbReference type="Pfam" id="PF07287"/>
    </source>
</evidence>
<dbReference type="InterPro" id="IPR010839">
    <property type="entry name" value="AtuA_N"/>
</dbReference>
<protein>
    <submittedName>
        <fullName evidence="3">DUF1446 domain-containing protein</fullName>
    </submittedName>
</protein>
<reference evidence="3 4" key="1">
    <citation type="submission" date="2020-04" db="EMBL/GenBank/DDBJ databases">
        <title>MicrobeNet Type strains.</title>
        <authorList>
            <person name="Nicholson A.C."/>
        </authorList>
    </citation>
    <scope>NUCLEOTIDE SEQUENCE [LARGE SCALE GENOMIC DNA]</scope>
    <source>
        <strain evidence="3 4">ATCC BAA-14</strain>
    </source>
</reference>
<name>A0A846WU44_9ACTN</name>
<evidence type="ECO:0000313" key="4">
    <source>
        <dbReference type="Proteomes" id="UP000563898"/>
    </source>
</evidence>
<dbReference type="InterPro" id="IPR056362">
    <property type="entry name" value="AtuA-like_ferredoxin_dom"/>
</dbReference>
<dbReference type="Pfam" id="PF07287">
    <property type="entry name" value="AtuA"/>
    <property type="match status" value="1"/>
</dbReference>
<gene>
    <name evidence="3" type="ORF">HGA05_26950</name>
</gene>